<dbReference type="Gene3D" id="2.40.40.10">
    <property type="entry name" value="RlpA-like domain"/>
    <property type="match status" value="1"/>
</dbReference>
<keyword evidence="6" id="KW-1185">Reference proteome</keyword>
<organism evidence="5 6">
    <name type="scientific">Aspergillus coremiiformis</name>
    <dbReference type="NCBI Taxonomy" id="138285"/>
    <lineage>
        <taxon>Eukaryota</taxon>
        <taxon>Fungi</taxon>
        <taxon>Dikarya</taxon>
        <taxon>Ascomycota</taxon>
        <taxon>Pezizomycotina</taxon>
        <taxon>Eurotiomycetes</taxon>
        <taxon>Eurotiomycetidae</taxon>
        <taxon>Eurotiales</taxon>
        <taxon>Aspergillaceae</taxon>
        <taxon>Aspergillus</taxon>
        <taxon>Aspergillus subgen. Circumdati</taxon>
    </lineage>
</organism>
<dbReference type="OrthoDB" id="406505at2759"/>
<protein>
    <submittedName>
        <fullName evidence="5">RlpA-like double-psi beta-barrel-protein domain-containing protein-containing protein</fullName>
    </submittedName>
</protein>
<dbReference type="PANTHER" id="PTHR31836">
    <property type="match status" value="1"/>
</dbReference>
<dbReference type="InterPro" id="IPR036749">
    <property type="entry name" value="Expansin_CBD_sf"/>
</dbReference>
<dbReference type="Gene3D" id="2.60.40.760">
    <property type="entry name" value="Expansin, cellulose-binding-like domain"/>
    <property type="match status" value="1"/>
</dbReference>
<dbReference type="SUPFAM" id="SSF50685">
    <property type="entry name" value="Barwin-like endoglucanases"/>
    <property type="match status" value="1"/>
</dbReference>
<dbReference type="SUPFAM" id="SSF49590">
    <property type="entry name" value="PHL pollen allergen"/>
    <property type="match status" value="1"/>
</dbReference>
<dbReference type="NCBIfam" id="NF041144">
    <property type="entry name" value="expansin_EXLX1"/>
    <property type="match status" value="1"/>
</dbReference>
<evidence type="ECO:0000313" key="6">
    <source>
        <dbReference type="Proteomes" id="UP000327118"/>
    </source>
</evidence>
<feature type="region of interest" description="Disordered" evidence="2">
    <location>
        <begin position="94"/>
        <end position="127"/>
    </location>
</feature>
<reference evidence="6" key="1">
    <citation type="submission" date="2019-04" db="EMBL/GenBank/DDBJ databases">
        <title>Friends and foes A comparative genomics studyof 23 Aspergillus species from section Flavi.</title>
        <authorList>
            <consortium name="DOE Joint Genome Institute"/>
            <person name="Kjaerbolling I."/>
            <person name="Vesth T."/>
            <person name="Frisvad J.C."/>
            <person name="Nybo J.L."/>
            <person name="Theobald S."/>
            <person name="Kildgaard S."/>
            <person name="Isbrandt T."/>
            <person name="Kuo A."/>
            <person name="Sato A."/>
            <person name="Lyhne E.K."/>
            <person name="Kogle M.E."/>
            <person name="Wiebenga A."/>
            <person name="Kun R.S."/>
            <person name="Lubbers R.J."/>
            <person name="Makela M.R."/>
            <person name="Barry K."/>
            <person name="Chovatia M."/>
            <person name="Clum A."/>
            <person name="Daum C."/>
            <person name="Haridas S."/>
            <person name="He G."/>
            <person name="LaButti K."/>
            <person name="Lipzen A."/>
            <person name="Mondo S."/>
            <person name="Riley R."/>
            <person name="Salamov A."/>
            <person name="Simmons B.A."/>
            <person name="Magnuson J.K."/>
            <person name="Henrissat B."/>
            <person name="Mortensen U.H."/>
            <person name="Larsen T.O."/>
            <person name="Devries R.P."/>
            <person name="Grigoriev I.V."/>
            <person name="Machida M."/>
            <person name="Baker S.E."/>
            <person name="Andersen M.R."/>
        </authorList>
    </citation>
    <scope>NUCLEOTIDE SEQUENCE [LARGE SCALE GENOMIC DNA]</scope>
    <source>
        <strain evidence="6">CBS 553.77</strain>
    </source>
</reference>
<sequence length="330" mass="34066">MKYQHLAYLGIAALRFAGPVSATPIKRNEDDSAVCSPDVEDIQYVTVTPGVTPVSTPSVAPTVTPSETPAFPTEAPIHPPSDFTPTIPVIAPSASSASAEATPTAPASQGTSGNIKPLSNADNGQSLTNANGDNSGIATFYGGNVQGGACSFSGYTIPAGLYGTALGNPRWDNAAQCGACVAVTGPNGKTVNAMIVDKCPECDANHLDLFQNAFTELADISKGIIDITWSYVPCGITTPLILKNKEGTSAHWFSMQVVNANEAVTKFEVSTDGGNTWQGTTRSDYNFFENTSGFGTQTVDVRVTGISGKVVTVQNVGVVGGTTFTASGNV</sequence>
<evidence type="ECO:0000256" key="2">
    <source>
        <dbReference type="SAM" id="MobiDB-lite"/>
    </source>
</evidence>
<dbReference type="EMBL" id="ML739196">
    <property type="protein sequence ID" value="KAE8350946.1"/>
    <property type="molecule type" value="Genomic_DNA"/>
</dbReference>
<dbReference type="AlphaFoldDB" id="A0A5N6Z1V8"/>
<feature type="chain" id="PRO_5024987565" evidence="3">
    <location>
        <begin position="23"/>
        <end position="330"/>
    </location>
</feature>
<dbReference type="PROSITE" id="PS50842">
    <property type="entry name" value="EXPANSIN_EG45"/>
    <property type="match status" value="1"/>
</dbReference>
<dbReference type="InterPro" id="IPR049818">
    <property type="entry name" value="Expansin_EXLX1-like"/>
</dbReference>
<dbReference type="InterPro" id="IPR036908">
    <property type="entry name" value="RlpA-like_sf"/>
</dbReference>
<dbReference type="Proteomes" id="UP000327118">
    <property type="component" value="Unassembled WGS sequence"/>
</dbReference>
<name>A0A5N6Z1V8_9EURO</name>
<feature type="compositionally biased region" description="Low complexity" evidence="2">
    <location>
        <begin position="94"/>
        <end position="108"/>
    </location>
</feature>
<dbReference type="InterPro" id="IPR051477">
    <property type="entry name" value="Expansin_CellWall"/>
</dbReference>
<evidence type="ECO:0000256" key="1">
    <source>
        <dbReference type="ARBA" id="ARBA00022729"/>
    </source>
</evidence>
<dbReference type="PANTHER" id="PTHR31836:SF21">
    <property type="entry name" value="EXPANSIN-LIKE PROTEIN 7"/>
    <property type="match status" value="1"/>
</dbReference>
<gene>
    <name evidence="5" type="ORF">BDV28DRAFT_29018</name>
</gene>
<accession>A0A5N6Z1V8</accession>
<keyword evidence="1 3" id="KW-0732">Signal</keyword>
<evidence type="ECO:0000256" key="3">
    <source>
        <dbReference type="SAM" id="SignalP"/>
    </source>
</evidence>
<feature type="domain" description="Expansin-like EG45" evidence="4">
    <location>
        <begin position="147"/>
        <end position="234"/>
    </location>
</feature>
<feature type="signal peptide" evidence="3">
    <location>
        <begin position="1"/>
        <end position="22"/>
    </location>
</feature>
<dbReference type="Pfam" id="PF03330">
    <property type="entry name" value="DPBB_1"/>
    <property type="match status" value="1"/>
</dbReference>
<dbReference type="InterPro" id="IPR007112">
    <property type="entry name" value="Expansin/allergen_DPBB_dom"/>
</dbReference>
<evidence type="ECO:0000313" key="5">
    <source>
        <dbReference type="EMBL" id="KAE8350946.1"/>
    </source>
</evidence>
<dbReference type="InterPro" id="IPR009009">
    <property type="entry name" value="RlpA-like_DPBB"/>
</dbReference>
<dbReference type="CDD" id="cd22272">
    <property type="entry name" value="DPBB_EXLX1-like"/>
    <property type="match status" value="1"/>
</dbReference>
<proteinExistence type="predicted"/>
<evidence type="ECO:0000259" key="4">
    <source>
        <dbReference type="PROSITE" id="PS50842"/>
    </source>
</evidence>